<comment type="domain">
    <text evidence="10">Consists of 16-stranded beta-barrel sheets, with large surface-exposed loops, that form a transmembrane pore at the center of each barrel. The pore is partially ocluded by a peptide loop that folds into the pore lumen.</text>
</comment>
<accession>A0ABQ4TLT6</accession>
<dbReference type="Proteomes" id="UP001055101">
    <property type="component" value="Unassembled WGS sequence"/>
</dbReference>
<evidence type="ECO:0000313" key="12">
    <source>
        <dbReference type="Proteomes" id="UP001055101"/>
    </source>
</evidence>
<keyword evidence="6 10" id="KW-0406">Ion transport</keyword>
<feature type="signal peptide" evidence="10">
    <location>
        <begin position="1"/>
        <end position="21"/>
    </location>
</feature>
<comment type="caution">
    <text evidence="11">The sequence shown here is derived from an EMBL/GenBank/DDBJ whole genome shotgun (WGS) entry which is preliminary data.</text>
</comment>
<comment type="similarity">
    <text evidence="1 10">Belongs to the alphaproteobacteria porin family.</text>
</comment>
<name>A0ABQ4TLT6_9HYPH</name>
<dbReference type="Pfam" id="PF02530">
    <property type="entry name" value="Porin_2"/>
    <property type="match status" value="1"/>
</dbReference>
<keyword evidence="8 10" id="KW-0472">Membrane</keyword>
<evidence type="ECO:0000256" key="2">
    <source>
        <dbReference type="ARBA" id="ARBA00022448"/>
    </source>
</evidence>
<comment type="function">
    <text evidence="10">Forms passive diffusion pores that allow small molecular weight hydrophilic materials across the outer membrane.</text>
</comment>
<sequence>MARLFYLCPLAMLLATAPALAVERGPLPSEGALEACPEQGAGFGRIPGTTTCIRISGRVAVGTDAGARIRAPSTAASHGRLSIDTRSETDAGPLRTFVRVDAGRR</sequence>
<dbReference type="InterPro" id="IPR003684">
    <property type="entry name" value="Porin_alphabac"/>
</dbReference>
<evidence type="ECO:0000256" key="6">
    <source>
        <dbReference type="ARBA" id="ARBA00023065"/>
    </source>
</evidence>
<evidence type="ECO:0000256" key="8">
    <source>
        <dbReference type="ARBA" id="ARBA00023136"/>
    </source>
</evidence>
<comment type="subcellular location">
    <subcellularLocation>
        <location evidence="10">Cell outer membrane</location>
        <topology evidence="10">Multi-pass membrane protein</topology>
    </subcellularLocation>
</comment>
<feature type="chain" id="PRO_5045004934" description="Porin" evidence="10">
    <location>
        <begin position="22"/>
        <end position="105"/>
    </location>
</feature>
<evidence type="ECO:0000256" key="3">
    <source>
        <dbReference type="ARBA" id="ARBA00022452"/>
    </source>
</evidence>
<keyword evidence="4 10" id="KW-0812">Transmembrane</keyword>
<evidence type="ECO:0000313" key="11">
    <source>
        <dbReference type="EMBL" id="GJE56335.1"/>
    </source>
</evidence>
<evidence type="ECO:0000256" key="9">
    <source>
        <dbReference type="ARBA" id="ARBA00023237"/>
    </source>
</evidence>
<evidence type="ECO:0000256" key="4">
    <source>
        <dbReference type="ARBA" id="ARBA00022692"/>
    </source>
</evidence>
<keyword evidence="7 10" id="KW-0626">Porin</keyword>
<reference evidence="11" key="2">
    <citation type="submission" date="2021-08" db="EMBL/GenBank/DDBJ databases">
        <authorList>
            <person name="Tani A."/>
            <person name="Ola A."/>
            <person name="Ogura Y."/>
            <person name="Katsura K."/>
            <person name="Hayashi T."/>
        </authorList>
    </citation>
    <scope>NUCLEOTIDE SEQUENCE</scope>
    <source>
        <strain evidence="11">DSM 23674</strain>
    </source>
</reference>
<evidence type="ECO:0000256" key="1">
    <source>
        <dbReference type="ARBA" id="ARBA00009521"/>
    </source>
</evidence>
<keyword evidence="9 10" id="KW-0998">Cell outer membrane</keyword>
<keyword evidence="12" id="KW-1185">Reference proteome</keyword>
<reference evidence="11" key="1">
    <citation type="journal article" date="2021" name="Front. Microbiol.">
        <title>Comprehensive Comparative Genomics and Phenotyping of Methylobacterium Species.</title>
        <authorList>
            <person name="Alessa O."/>
            <person name="Ogura Y."/>
            <person name="Fujitani Y."/>
            <person name="Takami H."/>
            <person name="Hayashi T."/>
            <person name="Sahin N."/>
            <person name="Tani A."/>
        </authorList>
    </citation>
    <scope>NUCLEOTIDE SEQUENCE</scope>
    <source>
        <strain evidence="11">DSM 23674</strain>
    </source>
</reference>
<evidence type="ECO:0000256" key="5">
    <source>
        <dbReference type="ARBA" id="ARBA00022729"/>
    </source>
</evidence>
<evidence type="ECO:0000256" key="10">
    <source>
        <dbReference type="RuleBase" id="RU364005"/>
    </source>
</evidence>
<proteinExistence type="inferred from homology"/>
<protein>
    <recommendedName>
        <fullName evidence="10">Porin</fullName>
    </recommendedName>
</protein>
<organism evidence="11 12">
    <name type="scientific">Methylobacterium thuringiense</name>
    <dbReference type="NCBI Taxonomy" id="1003091"/>
    <lineage>
        <taxon>Bacteria</taxon>
        <taxon>Pseudomonadati</taxon>
        <taxon>Pseudomonadota</taxon>
        <taxon>Alphaproteobacteria</taxon>
        <taxon>Hyphomicrobiales</taxon>
        <taxon>Methylobacteriaceae</taxon>
        <taxon>Methylobacterium</taxon>
    </lineage>
</organism>
<gene>
    <name evidence="11" type="ORF">EKPJFOCH_2837</name>
</gene>
<evidence type="ECO:0000256" key="7">
    <source>
        <dbReference type="ARBA" id="ARBA00023114"/>
    </source>
</evidence>
<keyword evidence="5 10" id="KW-0732">Signal</keyword>
<keyword evidence="3 10" id="KW-1134">Transmembrane beta strand</keyword>
<keyword evidence="2 10" id="KW-0813">Transport</keyword>
<dbReference type="RefSeq" id="WP_147814514.1">
    <property type="nucleotide sequence ID" value="NZ_BPRA01000012.1"/>
</dbReference>
<dbReference type="EMBL" id="BPRA01000012">
    <property type="protein sequence ID" value="GJE56335.1"/>
    <property type="molecule type" value="Genomic_DNA"/>
</dbReference>